<dbReference type="STRING" id="418784.A0A2P7YWP2"/>
<dbReference type="SUPFAM" id="SSF54843">
    <property type="entry name" value="Ribosomal protein L22"/>
    <property type="match status" value="1"/>
</dbReference>
<dbReference type="InterPro" id="IPR047867">
    <property type="entry name" value="Ribosomal_uL22_bac/org-type"/>
</dbReference>
<gene>
    <name evidence="6" type="ORF">C7M61_000012</name>
</gene>
<dbReference type="OrthoDB" id="416470at2759"/>
<dbReference type="InterPro" id="IPR001063">
    <property type="entry name" value="Ribosomal_uL22"/>
</dbReference>
<dbReference type="AlphaFoldDB" id="A0A2P7YWP2"/>
<dbReference type="PANTHER" id="PTHR13501:SF8">
    <property type="entry name" value="LARGE RIBOSOMAL SUBUNIT PROTEIN UL22M"/>
    <property type="match status" value="1"/>
</dbReference>
<evidence type="ECO:0000313" key="6">
    <source>
        <dbReference type="EMBL" id="PSK40377.1"/>
    </source>
</evidence>
<dbReference type="GO" id="GO:0006412">
    <property type="term" value="P:translation"/>
    <property type="evidence" value="ECO:0007669"/>
    <property type="project" value="InterPro"/>
</dbReference>
<dbReference type="RefSeq" id="XP_024715076.1">
    <property type="nucleotide sequence ID" value="XM_024855477.1"/>
</dbReference>
<dbReference type="VEuPathDB" id="FungiDB:C7M61_000012"/>
<proteinExistence type="inferred from homology"/>
<sequence length="288" mass="33355">MFRQLGWVARTSPVLRTNSSRSPQTHIFRSLHFTSSKLAQGSLFGDITKKEQEVPQKKEEPKEGADGTVAPKDDTKLQEYYLKEARETQLRSDKFVSPLKRRLYELNVEQNGFFKNDTVVQDGDKAYKVKLTAEEIDILEPTVYIQSYRIKSSMKKATVVNRFVRGYNVKTAINQLHFNPKKMSTELEKLLKRGLEQAKEQGINEDEAFIQALWVGSDGDWRKRPDIKGRGRTGIIHHPLVHLKAILKGGQTKQRLAWEKEQKQLAAKPRLLLNNEPLNFKVQSYYRW</sequence>
<dbReference type="GeneID" id="36563406"/>
<evidence type="ECO:0000256" key="4">
    <source>
        <dbReference type="RuleBase" id="RU004005"/>
    </source>
</evidence>
<dbReference type="InterPro" id="IPR036394">
    <property type="entry name" value="Ribosomal_uL22_sf"/>
</dbReference>
<comment type="similarity">
    <text evidence="1 4">Belongs to the universal ribosomal protein uL22 family.</text>
</comment>
<protein>
    <recommendedName>
        <fullName evidence="8">Ribosomal protein L22</fullName>
    </recommendedName>
</protein>
<dbReference type="PANTHER" id="PTHR13501">
    <property type="entry name" value="CHLOROPLAST 50S RIBOSOMAL PROTEIN L22-RELATED"/>
    <property type="match status" value="1"/>
</dbReference>
<dbReference type="GO" id="GO:0005762">
    <property type="term" value="C:mitochondrial large ribosomal subunit"/>
    <property type="evidence" value="ECO:0007669"/>
    <property type="project" value="EnsemblFungi"/>
</dbReference>
<evidence type="ECO:0000256" key="5">
    <source>
        <dbReference type="SAM" id="MobiDB-lite"/>
    </source>
</evidence>
<evidence type="ECO:0008006" key="8">
    <source>
        <dbReference type="Google" id="ProtNLM"/>
    </source>
</evidence>
<feature type="region of interest" description="Disordered" evidence="5">
    <location>
        <begin position="51"/>
        <end position="71"/>
    </location>
</feature>
<evidence type="ECO:0000256" key="1">
    <source>
        <dbReference type="ARBA" id="ARBA00009451"/>
    </source>
</evidence>
<comment type="caution">
    <text evidence="6">The sequence shown here is derived from an EMBL/GenBank/DDBJ whole genome shotgun (WGS) entry which is preliminary data.</text>
</comment>
<name>A0A2P7YWP2_9ASCO</name>
<keyword evidence="7" id="KW-1185">Reference proteome</keyword>
<dbReference type="Pfam" id="PF00237">
    <property type="entry name" value="Ribosomal_L22"/>
    <property type="match status" value="1"/>
</dbReference>
<keyword evidence="3 4" id="KW-0687">Ribonucleoprotein</keyword>
<evidence type="ECO:0000256" key="3">
    <source>
        <dbReference type="ARBA" id="ARBA00023274"/>
    </source>
</evidence>
<evidence type="ECO:0000313" key="7">
    <source>
        <dbReference type="Proteomes" id="UP000241107"/>
    </source>
</evidence>
<organism evidence="6 7">
    <name type="scientific">Candidozyma pseudohaemuli</name>
    <dbReference type="NCBI Taxonomy" id="418784"/>
    <lineage>
        <taxon>Eukaryota</taxon>
        <taxon>Fungi</taxon>
        <taxon>Dikarya</taxon>
        <taxon>Ascomycota</taxon>
        <taxon>Saccharomycotina</taxon>
        <taxon>Pichiomycetes</taxon>
        <taxon>Metschnikowiaceae</taxon>
        <taxon>Candidozyma</taxon>
    </lineage>
</organism>
<reference evidence="6 7" key="1">
    <citation type="submission" date="2018-03" db="EMBL/GenBank/DDBJ databases">
        <title>Candida pseudohaemulonii genome assembly and annotation.</title>
        <authorList>
            <person name="Munoz J.F."/>
            <person name="Gade L.G."/>
            <person name="Chow N.A."/>
            <person name="Litvintseva A.P."/>
            <person name="Loparev V.N."/>
            <person name="Cuomo C.A."/>
        </authorList>
    </citation>
    <scope>NUCLEOTIDE SEQUENCE [LARGE SCALE GENOMIC DNA]</scope>
    <source>
        <strain evidence="6 7">B12108</strain>
    </source>
</reference>
<keyword evidence="2 4" id="KW-0689">Ribosomal protein</keyword>
<dbReference type="EMBL" id="PYFQ01000001">
    <property type="protein sequence ID" value="PSK40377.1"/>
    <property type="molecule type" value="Genomic_DNA"/>
</dbReference>
<dbReference type="Proteomes" id="UP000241107">
    <property type="component" value="Unassembled WGS sequence"/>
</dbReference>
<dbReference type="Gene3D" id="3.90.470.10">
    <property type="entry name" value="Ribosomal protein L22/L17"/>
    <property type="match status" value="1"/>
</dbReference>
<dbReference type="GO" id="GO:0003735">
    <property type="term" value="F:structural constituent of ribosome"/>
    <property type="evidence" value="ECO:0007669"/>
    <property type="project" value="EnsemblFungi"/>
</dbReference>
<accession>A0A2P7YWP2</accession>
<evidence type="ECO:0000256" key="2">
    <source>
        <dbReference type="ARBA" id="ARBA00022980"/>
    </source>
</evidence>